<dbReference type="Gene3D" id="1.10.10.10">
    <property type="entry name" value="Winged helix-like DNA-binding domain superfamily/Winged helix DNA-binding domain"/>
    <property type="match status" value="1"/>
</dbReference>
<evidence type="ECO:0000313" key="3">
    <source>
        <dbReference type="Proteomes" id="UP000003157"/>
    </source>
</evidence>
<dbReference type="InterPro" id="IPR005158">
    <property type="entry name" value="BTAD"/>
</dbReference>
<proteinExistence type="predicted"/>
<dbReference type="PANTHER" id="PTHR35807">
    <property type="entry name" value="TRANSCRIPTIONAL REGULATOR REDD-RELATED"/>
    <property type="match status" value="1"/>
</dbReference>
<dbReference type="SUPFAM" id="SSF48452">
    <property type="entry name" value="TPR-like"/>
    <property type="match status" value="1"/>
</dbReference>
<dbReference type="HOGENOM" id="CLU_054920_0_0_9"/>
<protein>
    <recommendedName>
        <fullName evidence="1">Bacterial transcriptional activator domain-containing protein</fullName>
    </recommendedName>
</protein>
<sequence>MCSIEKSEKVDNIILKIRMFGCFVIECYNEKIVVNQYFGKQLVNLLEILLLQNQVEVSKEFLMDILWSESENPNSAMKFTVFRLRNELKKIPGLHKLELIITTKNGYRMNPDYTYDCDFMHFDNLYSQIEGQTYKENELEYVQQVLSIYQGHLYTTSSQLLWIIQQQEYYRNAFIEMISKGCECLLQQHKYQDIKRIAYSAILLEPFVEELHYFYMYGLIGTKDYHEVRQYYNKVDENFYKALGFGLSSRFNDLYGINQNDELNSDVVGISEFHENLDNKAHNRDEAFYCSYDLFKNIYEISLRGAARERKRYFIALFKIETKESSDKQIYVLNKLKTIIMTSLRSSDIVSKVNNSQMVILVNCKEVDNVYLIAQRITSQFYKKCDQNKYRLHYSIEEAMVS</sequence>
<evidence type="ECO:0000313" key="2">
    <source>
        <dbReference type="EMBL" id="EFW04024.1"/>
    </source>
</evidence>
<dbReference type="Proteomes" id="UP000003157">
    <property type="component" value="Unassembled WGS sequence"/>
</dbReference>
<dbReference type="AlphaFoldDB" id="E7GDH3"/>
<dbReference type="InterPro" id="IPR051677">
    <property type="entry name" value="AfsR-DnrI-RedD_regulator"/>
</dbReference>
<comment type="caution">
    <text evidence="2">The sequence shown here is derived from an EMBL/GenBank/DDBJ whole genome shotgun (WGS) entry which is preliminary data.</text>
</comment>
<evidence type="ECO:0000259" key="1">
    <source>
        <dbReference type="Pfam" id="PF03704"/>
    </source>
</evidence>
<dbReference type="InterPro" id="IPR011990">
    <property type="entry name" value="TPR-like_helical_dom_sf"/>
</dbReference>
<dbReference type="InterPro" id="IPR016032">
    <property type="entry name" value="Sig_transdc_resp-reg_C-effctor"/>
</dbReference>
<reference evidence="2 3" key="1">
    <citation type="submission" date="2010-12" db="EMBL/GenBank/DDBJ databases">
        <title>The Genome Sequence of Coprobacillus sp. strain 29_1.</title>
        <authorList>
            <consortium name="The Broad Institute Genome Sequencing Platform"/>
            <person name="Earl A."/>
            <person name="Ward D."/>
            <person name="Feldgarden M."/>
            <person name="Gevers D."/>
            <person name="Daigneault M."/>
            <person name="Sibley C.D."/>
            <person name="White A."/>
            <person name="Strauss J."/>
            <person name="Allen-Vercoe E."/>
            <person name="Young S.K."/>
            <person name="Zeng Q."/>
            <person name="Gargeya S."/>
            <person name="Fitzgerald M."/>
            <person name="Haas B."/>
            <person name="Abouelleil A."/>
            <person name="Alvarado L."/>
            <person name="Arachchi H.M."/>
            <person name="Berlin A."/>
            <person name="Brown A."/>
            <person name="Chapman S.B."/>
            <person name="Chen Z."/>
            <person name="Dunbar C."/>
            <person name="Freedman E."/>
            <person name="Gearin G."/>
            <person name="Gellesch M."/>
            <person name="Goldberg J."/>
            <person name="Griggs A."/>
            <person name="Gujja S."/>
            <person name="Heilman E."/>
            <person name="Heiman D."/>
            <person name="Howarth C."/>
            <person name="Larson L."/>
            <person name="Lui A."/>
            <person name="MacDonald P.J.P."/>
            <person name="Mehta T."/>
            <person name="Montmayeur A."/>
            <person name="Murphy C."/>
            <person name="Neiman D."/>
            <person name="Pearson M."/>
            <person name="Priest M."/>
            <person name="Roberts A."/>
            <person name="Saif S."/>
            <person name="Shea T."/>
            <person name="Shenoy N."/>
            <person name="Sisk P."/>
            <person name="Stolte C."/>
            <person name="Sykes S."/>
            <person name="White J."/>
            <person name="Yandava C."/>
            <person name="Nusbaum C."/>
            <person name="Birren B."/>
        </authorList>
    </citation>
    <scope>NUCLEOTIDE SEQUENCE [LARGE SCALE GENOMIC DNA]</scope>
    <source>
        <strain evidence="2 3">29_1</strain>
    </source>
</reference>
<dbReference type="Pfam" id="PF03704">
    <property type="entry name" value="BTAD"/>
    <property type="match status" value="1"/>
</dbReference>
<keyword evidence="3" id="KW-1185">Reference proteome</keyword>
<feature type="domain" description="Bacterial transcriptional activator" evidence="1">
    <location>
        <begin position="117"/>
        <end position="254"/>
    </location>
</feature>
<dbReference type="GO" id="GO:0006355">
    <property type="term" value="P:regulation of DNA-templated transcription"/>
    <property type="evidence" value="ECO:0007669"/>
    <property type="project" value="InterPro"/>
</dbReference>
<dbReference type="EMBL" id="ADKX01000041">
    <property type="protein sequence ID" value="EFW04024.1"/>
    <property type="molecule type" value="Genomic_DNA"/>
</dbReference>
<dbReference type="GO" id="GO:0003677">
    <property type="term" value="F:DNA binding"/>
    <property type="evidence" value="ECO:0007669"/>
    <property type="project" value="InterPro"/>
</dbReference>
<dbReference type="SUPFAM" id="SSF46894">
    <property type="entry name" value="C-terminal effector domain of the bipartite response regulators"/>
    <property type="match status" value="1"/>
</dbReference>
<accession>E7GDH3</accession>
<dbReference type="InterPro" id="IPR036388">
    <property type="entry name" value="WH-like_DNA-bd_sf"/>
</dbReference>
<dbReference type="STRING" id="100884.GCA_000269565_00468"/>
<dbReference type="eggNOG" id="COG3629">
    <property type="taxonomic scope" value="Bacteria"/>
</dbReference>
<gene>
    <name evidence="2" type="ORF">HMPREF9488_02816</name>
</gene>
<name>E7GDH3_9FIRM</name>
<organism evidence="2 3">
    <name type="scientific">Coprobacillus cateniformis</name>
    <dbReference type="NCBI Taxonomy" id="100884"/>
    <lineage>
        <taxon>Bacteria</taxon>
        <taxon>Bacillati</taxon>
        <taxon>Bacillota</taxon>
        <taxon>Erysipelotrichia</taxon>
        <taxon>Erysipelotrichales</taxon>
        <taxon>Coprobacillaceae</taxon>
        <taxon>Coprobacillus</taxon>
    </lineage>
</organism>